<accession>M4F329</accession>
<organism evidence="1 2">
    <name type="scientific">Brassica campestris</name>
    <name type="common">Field mustard</name>
    <dbReference type="NCBI Taxonomy" id="3711"/>
    <lineage>
        <taxon>Eukaryota</taxon>
        <taxon>Viridiplantae</taxon>
        <taxon>Streptophyta</taxon>
        <taxon>Embryophyta</taxon>
        <taxon>Tracheophyta</taxon>
        <taxon>Spermatophyta</taxon>
        <taxon>Magnoliopsida</taxon>
        <taxon>eudicotyledons</taxon>
        <taxon>Gunneridae</taxon>
        <taxon>Pentapetalae</taxon>
        <taxon>rosids</taxon>
        <taxon>malvids</taxon>
        <taxon>Brassicales</taxon>
        <taxon>Brassicaceae</taxon>
        <taxon>Brassiceae</taxon>
        <taxon>Brassica</taxon>
    </lineage>
</organism>
<dbReference type="HOGENOM" id="CLU_1654613_0_0_1"/>
<reference evidence="1 2" key="1">
    <citation type="journal article" date="2011" name="Nat. Genet.">
        <title>The genome of the mesopolyploid crop species Brassica rapa.</title>
        <authorList>
            <consortium name="Brassica rapa Genome Sequencing Project Consortium"/>
            <person name="Wang X."/>
            <person name="Wang H."/>
            <person name="Wang J."/>
            <person name="Sun R."/>
            <person name="Wu J."/>
            <person name="Liu S."/>
            <person name="Bai Y."/>
            <person name="Mun J.H."/>
            <person name="Bancroft I."/>
            <person name="Cheng F."/>
            <person name="Huang S."/>
            <person name="Li X."/>
            <person name="Hua W."/>
            <person name="Wang J."/>
            <person name="Wang X."/>
            <person name="Freeling M."/>
            <person name="Pires J.C."/>
            <person name="Paterson A.H."/>
            <person name="Chalhoub B."/>
            <person name="Wang B."/>
            <person name="Hayward A."/>
            <person name="Sharpe A.G."/>
            <person name="Park B.S."/>
            <person name="Weisshaar B."/>
            <person name="Liu B."/>
            <person name="Li B."/>
            <person name="Liu B."/>
            <person name="Tong C."/>
            <person name="Song C."/>
            <person name="Duran C."/>
            <person name="Peng C."/>
            <person name="Geng C."/>
            <person name="Koh C."/>
            <person name="Lin C."/>
            <person name="Edwards D."/>
            <person name="Mu D."/>
            <person name="Shen D."/>
            <person name="Soumpourou E."/>
            <person name="Li F."/>
            <person name="Fraser F."/>
            <person name="Conant G."/>
            <person name="Lassalle G."/>
            <person name="King G.J."/>
            <person name="Bonnema G."/>
            <person name="Tang H."/>
            <person name="Wang H."/>
            <person name="Belcram H."/>
            <person name="Zhou H."/>
            <person name="Hirakawa H."/>
            <person name="Abe H."/>
            <person name="Guo H."/>
            <person name="Wang H."/>
            <person name="Jin H."/>
            <person name="Parkin I.A."/>
            <person name="Batley J."/>
            <person name="Kim J.S."/>
            <person name="Just J."/>
            <person name="Li J."/>
            <person name="Xu J."/>
            <person name="Deng J."/>
            <person name="Kim J.A."/>
            <person name="Li J."/>
            <person name="Yu J."/>
            <person name="Meng J."/>
            <person name="Wang J."/>
            <person name="Min J."/>
            <person name="Poulain J."/>
            <person name="Wang J."/>
            <person name="Hatakeyama K."/>
            <person name="Wu K."/>
            <person name="Wang L."/>
            <person name="Fang L."/>
            <person name="Trick M."/>
            <person name="Links M.G."/>
            <person name="Zhao M."/>
            <person name="Jin M."/>
            <person name="Ramchiary N."/>
            <person name="Drou N."/>
            <person name="Berkman P.J."/>
            <person name="Cai Q."/>
            <person name="Huang Q."/>
            <person name="Li R."/>
            <person name="Tabata S."/>
            <person name="Cheng S."/>
            <person name="Zhang S."/>
            <person name="Zhang S."/>
            <person name="Huang S."/>
            <person name="Sato S."/>
            <person name="Sun S."/>
            <person name="Kwon S.J."/>
            <person name="Choi S.R."/>
            <person name="Lee T.H."/>
            <person name="Fan W."/>
            <person name="Zhao X."/>
            <person name="Tan X."/>
            <person name="Xu X."/>
            <person name="Wang Y."/>
            <person name="Qiu Y."/>
            <person name="Yin Y."/>
            <person name="Li Y."/>
            <person name="Du Y."/>
            <person name="Liao Y."/>
            <person name="Lim Y."/>
            <person name="Narusaka Y."/>
            <person name="Wang Y."/>
            <person name="Wang Z."/>
            <person name="Li Z."/>
            <person name="Wang Z."/>
            <person name="Xiong Z."/>
            <person name="Zhang Z."/>
        </authorList>
    </citation>
    <scope>NUCLEOTIDE SEQUENCE [LARGE SCALE GENOMIC DNA]</scope>
    <source>
        <strain evidence="1 2">cv. Chiifu-401-42</strain>
    </source>
</reference>
<dbReference type="InParanoid" id="M4F329"/>
<keyword evidence="2" id="KW-1185">Reference proteome</keyword>
<reference evidence="1" key="3">
    <citation type="submission" date="2023-03" db="UniProtKB">
        <authorList>
            <consortium name="EnsemblPlants"/>
        </authorList>
    </citation>
    <scope>IDENTIFICATION</scope>
    <source>
        <strain evidence="1">cv. Chiifu-401-42</strain>
    </source>
</reference>
<dbReference type="Gramene" id="Bra035479.1">
    <property type="protein sequence ID" value="Bra035479.1-P"/>
    <property type="gene ID" value="Bra035479"/>
</dbReference>
<sequence>MEKKKEGTINICLEHYSSKAAETIPGAAETIPGTARGLPAEVKLPEVLAASSRLRLRRARWIQLLLDERNMITALHARDSQWLGNYGRFTERTKTKLKGMAVSGDCQLRRTVVMSTMCSGSSCGSVSLVAPSLQRWRNQGWMVFYRERLGLRICAYALAG</sequence>
<evidence type="ECO:0000313" key="2">
    <source>
        <dbReference type="Proteomes" id="UP000011750"/>
    </source>
</evidence>
<dbReference type="Proteomes" id="UP000011750">
    <property type="component" value="Chromosome A08"/>
</dbReference>
<protein>
    <submittedName>
        <fullName evidence="1">Uncharacterized protein</fullName>
    </submittedName>
</protein>
<proteinExistence type="predicted"/>
<dbReference type="AlphaFoldDB" id="M4F329"/>
<dbReference type="EnsemblPlants" id="Bra035479.1">
    <property type="protein sequence ID" value="Bra035479.1-P"/>
    <property type="gene ID" value="Bra035479"/>
</dbReference>
<evidence type="ECO:0000313" key="1">
    <source>
        <dbReference type="EnsemblPlants" id="Bra035479.1-P"/>
    </source>
</evidence>
<reference evidence="1 2" key="2">
    <citation type="journal article" date="2018" name="Hortic Res">
        <title>Improved Brassica rapa reference genome by single-molecule sequencing and chromosome conformation capture technologies.</title>
        <authorList>
            <person name="Zhang L."/>
            <person name="Cai X."/>
            <person name="Wu J."/>
            <person name="Liu M."/>
            <person name="Grob S."/>
            <person name="Cheng F."/>
            <person name="Liang J."/>
            <person name="Cai C."/>
            <person name="Liu Z."/>
            <person name="Liu B."/>
            <person name="Wang F."/>
            <person name="Li S."/>
            <person name="Liu F."/>
            <person name="Li X."/>
            <person name="Cheng L."/>
            <person name="Yang W."/>
            <person name="Li M.H."/>
            <person name="Grossniklaus U."/>
            <person name="Zheng H."/>
            <person name="Wang X."/>
        </authorList>
    </citation>
    <scope>NUCLEOTIDE SEQUENCE [LARGE SCALE GENOMIC DNA]</scope>
    <source>
        <strain evidence="1 2">cv. Chiifu-401-42</strain>
    </source>
</reference>
<name>M4F329_BRACM</name>